<accession>A0A2V3IF64</accession>
<dbReference type="Proteomes" id="UP000247409">
    <property type="component" value="Unassembled WGS sequence"/>
</dbReference>
<protein>
    <submittedName>
        <fullName evidence="1">Uncharacterized protein</fullName>
    </submittedName>
</protein>
<comment type="caution">
    <text evidence="1">The sequence shown here is derived from an EMBL/GenBank/DDBJ whole genome shotgun (WGS) entry which is preliminary data.</text>
</comment>
<dbReference type="InterPro" id="IPR011045">
    <property type="entry name" value="N2O_reductase_N"/>
</dbReference>
<reference evidence="1 2" key="1">
    <citation type="journal article" date="2018" name="Mol. Biol. Evol.">
        <title>Analysis of the draft genome of the red seaweed Gracilariopsis chorda provides insights into genome size evolution in Rhodophyta.</title>
        <authorList>
            <person name="Lee J."/>
            <person name="Yang E.C."/>
            <person name="Graf L."/>
            <person name="Yang J.H."/>
            <person name="Qiu H."/>
            <person name="Zel Zion U."/>
            <person name="Chan C.X."/>
            <person name="Stephens T.G."/>
            <person name="Weber A.P.M."/>
            <person name="Boo G.H."/>
            <person name="Boo S.M."/>
            <person name="Kim K.M."/>
            <person name="Shin Y."/>
            <person name="Jung M."/>
            <person name="Lee S.J."/>
            <person name="Yim H.S."/>
            <person name="Lee J.H."/>
            <person name="Bhattacharya D."/>
            <person name="Yoon H.S."/>
        </authorList>
    </citation>
    <scope>NUCLEOTIDE SEQUENCE [LARGE SCALE GENOMIC DNA]</scope>
    <source>
        <strain evidence="1 2">SKKU-2015</strain>
        <tissue evidence="1">Whole body</tissue>
    </source>
</reference>
<gene>
    <name evidence="1" type="ORF">BWQ96_09559</name>
</gene>
<dbReference type="SUPFAM" id="SSF50974">
    <property type="entry name" value="Nitrous oxide reductase, N-terminal domain"/>
    <property type="match status" value="1"/>
</dbReference>
<dbReference type="EMBL" id="NBIV01000263">
    <property type="protein sequence ID" value="PXF40726.1"/>
    <property type="molecule type" value="Genomic_DNA"/>
</dbReference>
<proteinExistence type="predicted"/>
<sequence length="147" mass="16320">MDFEETRNVCTDIKGGVHLWDEKTLETMKVLPEFNDGVLLRFGLRTAGRRVLSSPMQVVQVWDVGGPERMLLTIPVRITDRIQSFAITNDGNVINGVNEGFDEVEVGGVEPNERSLSTCFFGGGVDFVAERLRLGQDARGHDDVRAL</sequence>
<evidence type="ECO:0000313" key="2">
    <source>
        <dbReference type="Proteomes" id="UP000247409"/>
    </source>
</evidence>
<dbReference type="AlphaFoldDB" id="A0A2V3IF64"/>
<name>A0A2V3IF64_9FLOR</name>
<evidence type="ECO:0000313" key="1">
    <source>
        <dbReference type="EMBL" id="PXF40726.1"/>
    </source>
</evidence>
<organism evidence="1 2">
    <name type="scientific">Gracilariopsis chorda</name>
    <dbReference type="NCBI Taxonomy" id="448386"/>
    <lineage>
        <taxon>Eukaryota</taxon>
        <taxon>Rhodophyta</taxon>
        <taxon>Florideophyceae</taxon>
        <taxon>Rhodymeniophycidae</taxon>
        <taxon>Gracilariales</taxon>
        <taxon>Gracilariaceae</taxon>
        <taxon>Gracilariopsis</taxon>
    </lineage>
</organism>
<keyword evidence="2" id="KW-1185">Reference proteome</keyword>